<protein>
    <submittedName>
        <fullName evidence="2">Uncharacterized protein</fullName>
    </submittedName>
</protein>
<sequence>MTGSEKGRKIKAHKGGRTDRLFARVTKLEKAEIFQKARKLGLSIADLIIAAIRKFEG</sequence>
<dbReference type="EMBL" id="MT141647">
    <property type="protein sequence ID" value="QJA68771.1"/>
    <property type="molecule type" value="Genomic_DNA"/>
</dbReference>
<evidence type="ECO:0000313" key="2">
    <source>
        <dbReference type="EMBL" id="QJH99588.1"/>
    </source>
</evidence>
<organism evidence="2">
    <name type="scientific">viral metagenome</name>
    <dbReference type="NCBI Taxonomy" id="1070528"/>
    <lineage>
        <taxon>unclassified sequences</taxon>
        <taxon>metagenomes</taxon>
        <taxon>organismal metagenomes</taxon>
    </lineage>
</organism>
<proteinExistence type="predicted"/>
<name>A0A6M3XNZ2_9ZZZZ</name>
<evidence type="ECO:0000313" key="1">
    <source>
        <dbReference type="EMBL" id="QJA68771.1"/>
    </source>
</evidence>
<reference evidence="2" key="1">
    <citation type="submission" date="2020-03" db="EMBL/GenBank/DDBJ databases">
        <title>The deep terrestrial virosphere.</title>
        <authorList>
            <person name="Holmfeldt K."/>
            <person name="Nilsson E."/>
            <person name="Simone D."/>
            <person name="Lopez-Fernandez M."/>
            <person name="Wu X."/>
            <person name="de Brujin I."/>
            <person name="Lundin D."/>
            <person name="Andersson A."/>
            <person name="Bertilsson S."/>
            <person name="Dopson M."/>
        </authorList>
    </citation>
    <scope>NUCLEOTIDE SEQUENCE</scope>
    <source>
        <strain evidence="1">MM415A05793</strain>
        <strain evidence="2">TM448B01622</strain>
    </source>
</reference>
<dbReference type="InterPro" id="IPR053842">
    <property type="entry name" value="NikA-like"/>
</dbReference>
<dbReference type="EMBL" id="MT144798">
    <property type="protein sequence ID" value="QJH99588.1"/>
    <property type="molecule type" value="Genomic_DNA"/>
</dbReference>
<dbReference type="AlphaFoldDB" id="A0A6M3XNZ2"/>
<accession>A0A6M3XNZ2</accession>
<gene>
    <name evidence="1" type="ORF">MM415A05793_0012</name>
    <name evidence="2" type="ORF">TM448B01622_0003</name>
</gene>
<dbReference type="Pfam" id="PF21983">
    <property type="entry name" value="NikA-like"/>
    <property type="match status" value="1"/>
</dbReference>